<name>A0A397U2C9_9GLOM</name>
<dbReference type="OrthoDB" id="2446263at2759"/>
<feature type="region of interest" description="Disordered" evidence="2">
    <location>
        <begin position="144"/>
        <end position="200"/>
    </location>
</feature>
<dbReference type="Proteomes" id="UP000266673">
    <property type="component" value="Unassembled WGS sequence"/>
</dbReference>
<feature type="compositionally biased region" description="Polar residues" evidence="2">
    <location>
        <begin position="47"/>
        <end position="76"/>
    </location>
</feature>
<keyword evidence="1" id="KW-0175">Coiled coil</keyword>
<proteinExistence type="predicted"/>
<feature type="coiled-coil region" evidence="1">
    <location>
        <begin position="5"/>
        <end position="42"/>
    </location>
</feature>
<feature type="region of interest" description="Disordered" evidence="2">
    <location>
        <begin position="47"/>
        <end position="100"/>
    </location>
</feature>
<evidence type="ECO:0000256" key="2">
    <source>
        <dbReference type="SAM" id="MobiDB-lite"/>
    </source>
</evidence>
<gene>
    <name evidence="3" type="ORF">C2G38_986386</name>
</gene>
<feature type="compositionally biased region" description="Polar residues" evidence="2">
    <location>
        <begin position="180"/>
        <end position="196"/>
    </location>
</feature>
<dbReference type="AlphaFoldDB" id="A0A397U2C9"/>
<feature type="compositionally biased region" description="Basic and acidic residues" evidence="2">
    <location>
        <begin position="144"/>
        <end position="160"/>
    </location>
</feature>
<reference evidence="3 4" key="1">
    <citation type="submission" date="2018-06" db="EMBL/GenBank/DDBJ databases">
        <title>Comparative genomics reveals the genomic features of Rhizophagus irregularis, R. cerebriforme, R. diaphanum and Gigaspora rosea, and their symbiotic lifestyle signature.</title>
        <authorList>
            <person name="Morin E."/>
            <person name="San Clemente H."/>
            <person name="Chen E.C.H."/>
            <person name="De La Providencia I."/>
            <person name="Hainaut M."/>
            <person name="Kuo A."/>
            <person name="Kohler A."/>
            <person name="Murat C."/>
            <person name="Tang N."/>
            <person name="Roy S."/>
            <person name="Loubradou J."/>
            <person name="Henrissat B."/>
            <person name="Grigoriev I.V."/>
            <person name="Corradi N."/>
            <person name="Roux C."/>
            <person name="Martin F.M."/>
        </authorList>
    </citation>
    <scope>NUCLEOTIDE SEQUENCE [LARGE SCALE GENOMIC DNA]</scope>
    <source>
        <strain evidence="3 4">DAOM 194757</strain>
    </source>
</reference>
<evidence type="ECO:0000313" key="3">
    <source>
        <dbReference type="EMBL" id="RIB01563.1"/>
    </source>
</evidence>
<protein>
    <submittedName>
        <fullName evidence="3">Uncharacterized protein</fullName>
    </submittedName>
</protein>
<evidence type="ECO:0000256" key="1">
    <source>
        <dbReference type="SAM" id="Coils"/>
    </source>
</evidence>
<comment type="caution">
    <text evidence="3">The sequence shown here is derived from an EMBL/GenBank/DDBJ whole genome shotgun (WGS) entry which is preliminary data.</text>
</comment>
<dbReference type="EMBL" id="QKWP01003060">
    <property type="protein sequence ID" value="RIB01563.1"/>
    <property type="molecule type" value="Genomic_DNA"/>
</dbReference>
<organism evidence="3 4">
    <name type="scientific">Gigaspora rosea</name>
    <dbReference type="NCBI Taxonomy" id="44941"/>
    <lineage>
        <taxon>Eukaryota</taxon>
        <taxon>Fungi</taxon>
        <taxon>Fungi incertae sedis</taxon>
        <taxon>Mucoromycota</taxon>
        <taxon>Glomeromycotina</taxon>
        <taxon>Glomeromycetes</taxon>
        <taxon>Diversisporales</taxon>
        <taxon>Gigasporaceae</taxon>
        <taxon>Gigaspora</taxon>
    </lineage>
</organism>
<evidence type="ECO:0000313" key="4">
    <source>
        <dbReference type="Proteomes" id="UP000266673"/>
    </source>
</evidence>
<sequence length="285" mass="32322">MSSELELLRQRVAKLEVENTKLKQIIEEIANLRIENRKLKQIINQNRTTNSASQSPVSPALSVTPQMPIPSSINGQSDKDDSTNSVNLEQAQSDTPEKIVSPEWIENTSDNASHPDTYQPIITETKTLEDKKVNEFLDSKDKERVSNMIRERNGEKKFQDQDLSSVESEKTVNKIHDQNLDGSLSLSKPSINSDSTDPFEYNYDLSQPDKNQIVEQDLKQELSASPTSRKNITSNQNLLDGENQHNQVTAQSIVCMFRKAIQSGQEEILHWCRYIERCESASENS</sequence>
<accession>A0A397U2C9</accession>
<feature type="compositionally biased region" description="Polar residues" evidence="2">
    <location>
        <begin position="83"/>
        <end position="94"/>
    </location>
</feature>
<feature type="region of interest" description="Disordered" evidence="2">
    <location>
        <begin position="221"/>
        <end position="240"/>
    </location>
</feature>
<feature type="compositionally biased region" description="Basic and acidic residues" evidence="2">
    <location>
        <begin position="167"/>
        <end position="179"/>
    </location>
</feature>
<keyword evidence="4" id="KW-1185">Reference proteome</keyword>
<feature type="compositionally biased region" description="Polar residues" evidence="2">
    <location>
        <begin position="222"/>
        <end position="240"/>
    </location>
</feature>